<dbReference type="Pfam" id="PF00931">
    <property type="entry name" value="NB-ARC"/>
    <property type="match status" value="2"/>
</dbReference>
<gene>
    <name evidence="10" type="ORF">C1H46_001944</name>
</gene>
<dbReference type="InterPro" id="IPR057135">
    <property type="entry name" value="At4g27190-like_LRR"/>
</dbReference>
<feature type="region of interest" description="Disordered" evidence="7">
    <location>
        <begin position="1420"/>
        <end position="1441"/>
    </location>
</feature>
<dbReference type="InterPro" id="IPR002182">
    <property type="entry name" value="NB-ARC"/>
</dbReference>
<evidence type="ECO:0000256" key="4">
    <source>
        <dbReference type="ARBA" id="ARBA00022741"/>
    </source>
</evidence>
<dbReference type="GO" id="GO:0006952">
    <property type="term" value="P:defense response"/>
    <property type="evidence" value="ECO:0007669"/>
    <property type="project" value="UniProtKB-KW"/>
</dbReference>
<dbReference type="GO" id="GO:0043531">
    <property type="term" value="F:ADP binding"/>
    <property type="evidence" value="ECO:0007669"/>
    <property type="project" value="InterPro"/>
</dbReference>
<evidence type="ECO:0000259" key="9">
    <source>
        <dbReference type="Pfam" id="PF23247"/>
    </source>
</evidence>
<dbReference type="GO" id="GO:0005524">
    <property type="term" value="F:ATP binding"/>
    <property type="evidence" value="ECO:0007669"/>
    <property type="project" value="UniProtKB-KW"/>
</dbReference>
<dbReference type="InterPro" id="IPR050905">
    <property type="entry name" value="Plant_NBS-LRR"/>
</dbReference>
<comment type="caution">
    <text evidence="10">The sequence shown here is derived from an EMBL/GenBank/DDBJ whole genome shotgun (WGS) entry which is preliminary data.</text>
</comment>
<dbReference type="EMBL" id="VIEB01000020">
    <property type="protein sequence ID" value="TQE12291.1"/>
    <property type="molecule type" value="Genomic_DNA"/>
</dbReference>
<feature type="domain" description="NB-ARC" evidence="8">
    <location>
        <begin position="180"/>
        <end position="312"/>
    </location>
</feature>
<keyword evidence="3" id="KW-0677">Repeat</keyword>
<keyword evidence="5" id="KW-0611">Plant defense</keyword>
<evidence type="ECO:0000256" key="5">
    <source>
        <dbReference type="ARBA" id="ARBA00022821"/>
    </source>
</evidence>
<keyword evidence="4" id="KW-0547">Nucleotide-binding</keyword>
<dbReference type="InterPro" id="IPR042197">
    <property type="entry name" value="Apaf_helical"/>
</dbReference>
<evidence type="ECO:0000256" key="6">
    <source>
        <dbReference type="ARBA" id="ARBA00022840"/>
    </source>
</evidence>
<name>A0A540NMN2_MALBA</name>
<dbReference type="InterPro" id="IPR027417">
    <property type="entry name" value="P-loop_NTPase"/>
</dbReference>
<dbReference type="Gene3D" id="3.80.10.10">
    <property type="entry name" value="Ribonuclease Inhibitor"/>
    <property type="match status" value="3"/>
</dbReference>
<comment type="similarity">
    <text evidence="1">Belongs to the disease resistance NB-LRR family.</text>
</comment>
<dbReference type="Gene3D" id="3.40.50.300">
    <property type="entry name" value="P-loop containing nucleotide triphosphate hydrolases"/>
    <property type="match status" value="2"/>
</dbReference>
<evidence type="ECO:0000256" key="7">
    <source>
        <dbReference type="SAM" id="MobiDB-lite"/>
    </source>
</evidence>
<keyword evidence="6" id="KW-0067">ATP-binding</keyword>
<dbReference type="Gene3D" id="1.10.10.10">
    <property type="entry name" value="Winged helix-like DNA-binding domain superfamily/Winged helix DNA-binding domain"/>
    <property type="match status" value="1"/>
</dbReference>
<dbReference type="PANTHER" id="PTHR33463:SF198">
    <property type="entry name" value="RPP4C3"/>
    <property type="match status" value="1"/>
</dbReference>
<dbReference type="PANTHER" id="PTHR33463">
    <property type="entry name" value="NB-ARC DOMAIN-CONTAINING PROTEIN-RELATED"/>
    <property type="match status" value="1"/>
</dbReference>
<dbReference type="SUPFAM" id="SSF52058">
    <property type="entry name" value="L domain-like"/>
    <property type="match status" value="2"/>
</dbReference>
<dbReference type="PRINTS" id="PR00364">
    <property type="entry name" value="DISEASERSIST"/>
</dbReference>
<evidence type="ECO:0000256" key="2">
    <source>
        <dbReference type="ARBA" id="ARBA00022614"/>
    </source>
</evidence>
<organism evidence="10 11">
    <name type="scientific">Malus baccata</name>
    <name type="common">Siberian crab apple</name>
    <name type="synonym">Pyrus baccata</name>
    <dbReference type="NCBI Taxonomy" id="106549"/>
    <lineage>
        <taxon>Eukaryota</taxon>
        <taxon>Viridiplantae</taxon>
        <taxon>Streptophyta</taxon>
        <taxon>Embryophyta</taxon>
        <taxon>Tracheophyta</taxon>
        <taxon>Spermatophyta</taxon>
        <taxon>Magnoliopsida</taxon>
        <taxon>eudicotyledons</taxon>
        <taxon>Gunneridae</taxon>
        <taxon>Pentapetalae</taxon>
        <taxon>rosids</taxon>
        <taxon>fabids</taxon>
        <taxon>Rosales</taxon>
        <taxon>Rosaceae</taxon>
        <taxon>Amygdaloideae</taxon>
        <taxon>Maleae</taxon>
        <taxon>Malus</taxon>
    </lineage>
</organism>
<evidence type="ECO:0000313" key="11">
    <source>
        <dbReference type="Proteomes" id="UP000315295"/>
    </source>
</evidence>
<dbReference type="Pfam" id="PF23247">
    <property type="entry name" value="LRR_RPS2"/>
    <property type="match status" value="3"/>
</dbReference>
<evidence type="ECO:0000313" key="10">
    <source>
        <dbReference type="EMBL" id="TQE12291.1"/>
    </source>
</evidence>
<feature type="domain" description="Disease resistance protein At4g27190-like leucine-rich repeats" evidence="9">
    <location>
        <begin position="1346"/>
        <end position="1491"/>
    </location>
</feature>
<evidence type="ECO:0000256" key="1">
    <source>
        <dbReference type="ARBA" id="ARBA00008894"/>
    </source>
</evidence>
<dbReference type="InterPro" id="IPR036388">
    <property type="entry name" value="WH-like_DNA-bd_sf"/>
</dbReference>
<dbReference type="Proteomes" id="UP000315295">
    <property type="component" value="Unassembled WGS sequence"/>
</dbReference>
<evidence type="ECO:0000256" key="3">
    <source>
        <dbReference type="ARBA" id="ARBA00022737"/>
    </source>
</evidence>
<keyword evidence="2" id="KW-0433">Leucine-rich repeat</keyword>
<accession>A0A540NMN2</accession>
<feature type="domain" description="NB-ARC" evidence="8">
    <location>
        <begin position="316"/>
        <end position="445"/>
    </location>
</feature>
<feature type="compositionally biased region" description="Polar residues" evidence="7">
    <location>
        <begin position="1427"/>
        <end position="1441"/>
    </location>
</feature>
<keyword evidence="11" id="KW-1185">Reference proteome</keyword>
<reference evidence="10 11" key="1">
    <citation type="journal article" date="2019" name="G3 (Bethesda)">
        <title>Sequencing of a Wild Apple (Malus baccata) Genome Unravels the Differences Between Cultivated and Wild Apple Species Regarding Disease Resistance and Cold Tolerance.</title>
        <authorList>
            <person name="Chen X."/>
        </authorList>
    </citation>
    <scope>NUCLEOTIDE SEQUENCE [LARGE SCALE GENOMIC DNA]</scope>
    <source>
        <strain evidence="11">cv. Shandingzi</strain>
        <tissue evidence="10">Leaves</tissue>
    </source>
</reference>
<evidence type="ECO:0008006" key="12">
    <source>
        <dbReference type="Google" id="ProtNLM"/>
    </source>
</evidence>
<evidence type="ECO:0000259" key="8">
    <source>
        <dbReference type="Pfam" id="PF00931"/>
    </source>
</evidence>
<protein>
    <recommendedName>
        <fullName evidence="12">NB-ARC domain-containing protein</fullName>
    </recommendedName>
</protein>
<feature type="domain" description="Disease resistance protein At4g27190-like leucine-rich repeats" evidence="9">
    <location>
        <begin position="894"/>
        <end position="1022"/>
    </location>
</feature>
<sequence>MDIYISAVTKLAQFTVTPVWRKLSYLIHYKSNVEHLTDQTERLVGKRDGVKLAVEAAARNLETIAPEVETWLCNANKTIQEMETCFGNERVEKPRCFNGWFSKLKSRRYLGEKAKKMSLVVDNLLRDGSFTRVSYPAPPPEIGFSAIHEGGSSSGTSDPAPPAAAMELFEGPQHRLPFSEEILKALQDDNIDMIGIAGIIEREDAVTTKEFIRRVKEQDLYEEVAVAVVSQNPDLKRIQGVIADVLGLTLEDQSLLERAEKLNSRIMSMDSKRLLVILADVWELLDLVAVGILGGDSKERCKIILVAKHPNVFSETTLVKEVGKRAKTLNLFDEVAMAVFAQTPDLSHIQQEIADFLGLKLTGQSLAGRANKLKERLSGNKRVLVILDNVWTQIDMEEVGIPSCCKILVSSRNQDIFNDIETKRNFPISVLPEQDAWTLFKDMAGRSIESPELRPVAQQVLRECAGLPIAISTVGRALRHKSKKMWDDALTQLRNACPENIPGMIHEVYRKIELSYECLESEEAKSCFFLCCLYPECSNIPVEDLVRYGFGLGLFKGIDSLVQGRNRVETLVDILKSCFLLLDSNKEGCVKLHDVVRDVALSIATDGKEGFVTRHKVELKDWPGKYSSITLIITNKTRMHNELLLVSCTDKCPLEPPATILRTSEGLKVLAIRSRFPLPILPSIPQLRNLQTLRLENCNLSVEARSVIGELRTLMVLSFCGSNFDQFPDEIKNLSNLRLLDLTGCRVMKIPMGVISSLAHLEELYLWNSFQQWEVEEQTQAQLDEGNRHKDRNQGSKIRGITCHFAPELSSLSQLTTLEIALNPLVKPTGVQFDQLERFKISIAWWNNSCWDVNPCENYLRLSYAAESPAESRITILLEKTNVLELDMKYMSRTLNDLRRSCCLNLKSLKLCQSEDLQHVFDIGYVSVFPVLHTLKINELKELKAVFHGELPMGSFNGLRELSLSSLPKLTHFWKIPSQFGQCLGNLRCVKVSRCYLLKYLFLLSVASHLKQLEELDIQNCNYLEEIVALKDQTSKQIVASERSENEEEVNEISHPNLLRLNLERLPGFVGISKTTCQINFPGLITLKLEYLPKIMSLSPDSLAPESSIAYATKQRLFDTKVSPFWQLRFVTVKECAKLTGIFSFSWVQDLQSLEQLEVRECRSLETVFDFEDLEMKQNPKQFPALFSDLEIMELSKLPLLKYLWNPPQNIMAFQNLRMLQVMQCGNLRYVFPLFVAENLVKLESMYISDCAAMRDILAENERGPGDEEATKIIVFPQVKSLHLDNLPSLRTFCRAPCAIHWPSLTTLVIGCLTMETFVPSSEAMGSIYGVPNHIFNEEVGFPVLETLEIRDMQNIRELWSRELLPYSFNELRDLHVSGCSNLVLLVAVEVQNRLHKLDKLIVKGCNSLEEIFESTGSYANEEPTATLPQSGETSSISQPQMTQIRGSNRIQGFQLTSLHISGCVSLELLLSPSIARVMVKLKGLFIIECKKMEVVVAKPLADEESEDNSLLPQLSYLELRALPNLIIFSQGKCNLDWPSLEELTVEECPRMENLCLGSLSTPREVKLSISGASENLQKELNDSRKEI</sequence>
<feature type="domain" description="Disease resistance protein At4g27190-like leucine-rich repeats" evidence="9">
    <location>
        <begin position="1123"/>
        <end position="1252"/>
    </location>
</feature>
<dbReference type="InterPro" id="IPR032675">
    <property type="entry name" value="LRR_dom_sf"/>
</dbReference>
<dbReference type="Gene3D" id="1.10.8.430">
    <property type="entry name" value="Helical domain of apoptotic protease-activating factors"/>
    <property type="match status" value="1"/>
</dbReference>
<dbReference type="SUPFAM" id="SSF52540">
    <property type="entry name" value="P-loop containing nucleoside triphosphate hydrolases"/>
    <property type="match status" value="1"/>
</dbReference>
<proteinExistence type="inferred from homology"/>